<feature type="domain" description="THAP-type" evidence="13">
    <location>
        <begin position="1"/>
        <end position="94"/>
    </location>
</feature>
<evidence type="ECO:0000256" key="9">
    <source>
        <dbReference type="ARBA" id="ARBA00023163"/>
    </source>
</evidence>
<dbReference type="GO" id="GO:0008270">
    <property type="term" value="F:zinc ion binding"/>
    <property type="evidence" value="ECO:0007669"/>
    <property type="project" value="UniProtKB-KW"/>
</dbReference>
<keyword evidence="7" id="KW-0175">Coiled coil</keyword>
<reference evidence="14" key="1">
    <citation type="submission" date="2014-05" db="EMBL/GenBank/DDBJ databases">
        <authorList>
            <person name="Chronopoulou M."/>
        </authorList>
    </citation>
    <scope>NUCLEOTIDE SEQUENCE</scope>
    <source>
        <tissue evidence="14">Whole organism</tissue>
    </source>
</reference>
<accession>A0A0K2TWH3</accession>
<keyword evidence="5" id="KW-0862">Zinc</keyword>
<organism evidence="14">
    <name type="scientific">Lepeophtheirus salmonis</name>
    <name type="common">Salmon louse</name>
    <name type="synonym">Caligus salmonis</name>
    <dbReference type="NCBI Taxonomy" id="72036"/>
    <lineage>
        <taxon>Eukaryota</taxon>
        <taxon>Metazoa</taxon>
        <taxon>Ecdysozoa</taxon>
        <taxon>Arthropoda</taxon>
        <taxon>Crustacea</taxon>
        <taxon>Multicrustacea</taxon>
        <taxon>Hexanauplia</taxon>
        <taxon>Copepoda</taxon>
        <taxon>Siphonostomatoida</taxon>
        <taxon>Caligidae</taxon>
        <taxon>Lepeophtheirus</taxon>
    </lineage>
</organism>
<keyword evidence="6" id="KW-0805">Transcription regulation</keyword>
<sequence length="252" mass="29114">MLTCCCSGCRTGCRQHKKAKHESGSPISNSNYSLHIFPKDEDLKNKWVLAIGRKNFIPSKYSRVCSRHFHESCFRSDRKETRSKLKSNAIPTIFPNEEDIQYSLKLPSLTKILNTSAAFEKSSKESSPVPEETVNLSASMEVDKSVGIMLSSKQCIYLKRQFRKLKDMSQSHSEFLAKELKCPQDYISECFSLYKDYIKCQTETNSLLKSSNKDPLEFNEDELMKELEKDYEDFEVLNFEDETVRDHLVVVD</sequence>
<evidence type="ECO:0000256" key="12">
    <source>
        <dbReference type="PROSITE-ProRule" id="PRU00309"/>
    </source>
</evidence>
<dbReference type="InterPro" id="IPR026516">
    <property type="entry name" value="THAP1/10"/>
</dbReference>
<evidence type="ECO:0000313" key="14">
    <source>
        <dbReference type="EMBL" id="CDW29736.1"/>
    </source>
</evidence>
<evidence type="ECO:0000259" key="13">
    <source>
        <dbReference type="PROSITE" id="PS50950"/>
    </source>
</evidence>
<dbReference type="SMART" id="SM00980">
    <property type="entry name" value="THAP"/>
    <property type="match status" value="1"/>
</dbReference>
<dbReference type="GO" id="GO:0005654">
    <property type="term" value="C:nucleoplasm"/>
    <property type="evidence" value="ECO:0007669"/>
    <property type="project" value="UniProtKB-SubCell"/>
</dbReference>
<protein>
    <submittedName>
        <fullName evidence="14">THAP domain containing, apoptosis associated protein 2 [Latimeria chalumnae]</fullName>
    </submittedName>
</protein>
<dbReference type="PROSITE" id="PS50950">
    <property type="entry name" value="ZF_THAP"/>
    <property type="match status" value="1"/>
</dbReference>
<evidence type="ECO:0000256" key="8">
    <source>
        <dbReference type="ARBA" id="ARBA00023125"/>
    </source>
</evidence>
<keyword evidence="9" id="KW-0804">Transcription</keyword>
<gene>
    <name evidence="14" type="primary">THAP2</name>
</gene>
<dbReference type="OrthoDB" id="6496718at2759"/>
<dbReference type="InterPro" id="IPR038441">
    <property type="entry name" value="THAP_Znf_sf"/>
</dbReference>
<evidence type="ECO:0000256" key="11">
    <source>
        <dbReference type="ARBA" id="ARBA00023306"/>
    </source>
</evidence>
<dbReference type="PANTHER" id="PTHR46600">
    <property type="entry name" value="THAP DOMAIN-CONTAINING"/>
    <property type="match status" value="1"/>
</dbReference>
<evidence type="ECO:0000256" key="10">
    <source>
        <dbReference type="ARBA" id="ARBA00023242"/>
    </source>
</evidence>
<keyword evidence="8 12" id="KW-0238">DNA-binding</keyword>
<dbReference type="GO" id="GO:0043565">
    <property type="term" value="F:sequence-specific DNA binding"/>
    <property type="evidence" value="ECO:0007669"/>
    <property type="project" value="InterPro"/>
</dbReference>
<name>A0A0K2TWH3_LEPSM</name>
<dbReference type="Gene3D" id="6.20.210.20">
    <property type="entry name" value="THAP domain"/>
    <property type="match status" value="1"/>
</dbReference>
<dbReference type="PANTHER" id="PTHR46600:SF1">
    <property type="entry name" value="THAP DOMAIN-CONTAINING PROTEIN 1"/>
    <property type="match status" value="1"/>
</dbReference>
<proteinExistence type="inferred from homology"/>
<dbReference type="AlphaFoldDB" id="A0A0K2TWH3"/>
<dbReference type="SMART" id="SM00692">
    <property type="entry name" value="DM3"/>
    <property type="match status" value="1"/>
</dbReference>
<dbReference type="SUPFAM" id="SSF57716">
    <property type="entry name" value="Glucocorticoid receptor-like (DNA-binding domain)"/>
    <property type="match status" value="1"/>
</dbReference>
<evidence type="ECO:0000256" key="2">
    <source>
        <dbReference type="ARBA" id="ARBA00006177"/>
    </source>
</evidence>
<dbReference type="EMBL" id="HACA01012375">
    <property type="protein sequence ID" value="CDW29736.1"/>
    <property type="molecule type" value="Transcribed_RNA"/>
</dbReference>
<evidence type="ECO:0000256" key="1">
    <source>
        <dbReference type="ARBA" id="ARBA00004642"/>
    </source>
</evidence>
<keyword evidence="11" id="KW-0131">Cell cycle</keyword>
<keyword evidence="3" id="KW-0479">Metal-binding</keyword>
<keyword evidence="10" id="KW-0539">Nucleus</keyword>
<evidence type="ECO:0000256" key="5">
    <source>
        <dbReference type="ARBA" id="ARBA00022833"/>
    </source>
</evidence>
<dbReference type="InterPro" id="IPR006612">
    <property type="entry name" value="THAP_Znf"/>
</dbReference>
<evidence type="ECO:0000256" key="4">
    <source>
        <dbReference type="ARBA" id="ARBA00022771"/>
    </source>
</evidence>
<comment type="similarity">
    <text evidence="2">Belongs to the THAP1 family.</text>
</comment>
<dbReference type="Pfam" id="PF05485">
    <property type="entry name" value="THAP"/>
    <property type="match status" value="1"/>
</dbReference>
<evidence type="ECO:0000256" key="3">
    <source>
        <dbReference type="ARBA" id="ARBA00022723"/>
    </source>
</evidence>
<evidence type="ECO:0000256" key="7">
    <source>
        <dbReference type="ARBA" id="ARBA00023054"/>
    </source>
</evidence>
<evidence type="ECO:0000256" key="6">
    <source>
        <dbReference type="ARBA" id="ARBA00023015"/>
    </source>
</evidence>
<comment type="subcellular location">
    <subcellularLocation>
        <location evidence="1">Nucleus</location>
        <location evidence="1">Nucleoplasm</location>
    </subcellularLocation>
</comment>
<keyword evidence="4 12" id="KW-0863">Zinc-finger</keyword>